<organism evidence="2 3">
    <name type="scientific">Paramecium sonneborni</name>
    <dbReference type="NCBI Taxonomy" id="65129"/>
    <lineage>
        <taxon>Eukaryota</taxon>
        <taxon>Sar</taxon>
        <taxon>Alveolata</taxon>
        <taxon>Ciliophora</taxon>
        <taxon>Intramacronucleata</taxon>
        <taxon>Oligohymenophorea</taxon>
        <taxon>Peniculida</taxon>
        <taxon>Parameciidae</taxon>
        <taxon>Paramecium</taxon>
    </lineage>
</organism>
<protein>
    <submittedName>
        <fullName evidence="2">Uncharacterized protein</fullName>
    </submittedName>
</protein>
<dbReference type="EMBL" id="CAJJDN010000040">
    <property type="protein sequence ID" value="CAD8080437.1"/>
    <property type="molecule type" value="Genomic_DNA"/>
</dbReference>
<sequence>MEQKIQNQTKEIYLNQKAKSKLILVKFHSIQQHQQIIKIFNNQSKVIAINNNYNNYKNLIEWMISMKQTFEQMDLQKKILCLSYNYQDVQKFLKLIIAKIKILIMDKTRVFTTKIEVELKHIQIFYNELFNFIMNNNTAFNS</sequence>
<comment type="caution">
    <text evidence="2">The sequence shown here is derived from an EMBL/GenBank/DDBJ whole genome shotgun (WGS) entry which is preliminary data.</text>
</comment>
<dbReference type="EMBL" id="CAJJDN010000040">
    <property type="protein sequence ID" value="CAD8080431.1"/>
    <property type="molecule type" value="Genomic_DNA"/>
</dbReference>
<dbReference type="AlphaFoldDB" id="A0A8S1MIJ5"/>
<evidence type="ECO:0000313" key="1">
    <source>
        <dbReference type="EMBL" id="CAD8080431.1"/>
    </source>
</evidence>
<evidence type="ECO:0000313" key="3">
    <source>
        <dbReference type="Proteomes" id="UP000692954"/>
    </source>
</evidence>
<name>A0A8S1MIJ5_9CILI</name>
<accession>A0A8S1MIJ5</accession>
<evidence type="ECO:0000313" key="2">
    <source>
        <dbReference type="EMBL" id="CAD8080437.1"/>
    </source>
</evidence>
<dbReference type="Proteomes" id="UP000692954">
    <property type="component" value="Unassembled WGS sequence"/>
</dbReference>
<reference evidence="2" key="1">
    <citation type="submission" date="2021-01" db="EMBL/GenBank/DDBJ databases">
        <authorList>
            <consortium name="Genoscope - CEA"/>
            <person name="William W."/>
        </authorList>
    </citation>
    <scope>NUCLEOTIDE SEQUENCE</scope>
</reference>
<gene>
    <name evidence="1" type="ORF">PSON_ATCC_30995.1.T0400235</name>
    <name evidence="2" type="ORF">PSON_ATCC_30995.1.T0400238</name>
</gene>
<keyword evidence="3" id="KW-1185">Reference proteome</keyword>
<proteinExistence type="predicted"/>